<dbReference type="EMBL" id="MU118008">
    <property type="protein sequence ID" value="KAF9648779.1"/>
    <property type="molecule type" value="Genomic_DNA"/>
</dbReference>
<gene>
    <name evidence="1" type="ORF">BDM02DRAFT_2075260</name>
</gene>
<proteinExistence type="predicted"/>
<name>A0ACB6ZGR7_THEGA</name>
<protein>
    <submittedName>
        <fullName evidence="1">CRAL/TRIO domain-containing protein</fullName>
    </submittedName>
</protein>
<reference evidence="1" key="1">
    <citation type="submission" date="2019-10" db="EMBL/GenBank/DDBJ databases">
        <authorList>
            <consortium name="DOE Joint Genome Institute"/>
            <person name="Kuo A."/>
            <person name="Miyauchi S."/>
            <person name="Kiss E."/>
            <person name="Drula E."/>
            <person name="Kohler A."/>
            <person name="Sanchez-Garcia M."/>
            <person name="Andreopoulos B."/>
            <person name="Barry K.W."/>
            <person name="Bonito G."/>
            <person name="Buee M."/>
            <person name="Carver A."/>
            <person name="Chen C."/>
            <person name="Cichocki N."/>
            <person name="Clum A."/>
            <person name="Culley D."/>
            <person name="Crous P.W."/>
            <person name="Fauchery L."/>
            <person name="Girlanda M."/>
            <person name="Hayes R."/>
            <person name="Keri Z."/>
            <person name="Labutti K."/>
            <person name="Lipzen A."/>
            <person name="Lombard V."/>
            <person name="Magnuson J."/>
            <person name="Maillard F."/>
            <person name="Morin E."/>
            <person name="Murat C."/>
            <person name="Nolan M."/>
            <person name="Ohm R."/>
            <person name="Pangilinan J."/>
            <person name="Pereira M."/>
            <person name="Perotto S."/>
            <person name="Peter M."/>
            <person name="Riley R."/>
            <person name="Sitrit Y."/>
            <person name="Stielow B."/>
            <person name="Szollosi G."/>
            <person name="Zifcakova L."/>
            <person name="Stursova M."/>
            <person name="Spatafora J.W."/>
            <person name="Tedersoo L."/>
            <person name="Vaario L.-M."/>
            <person name="Yamada A."/>
            <person name="Yan M."/>
            <person name="Wang P."/>
            <person name="Xu J."/>
            <person name="Bruns T."/>
            <person name="Baldrian P."/>
            <person name="Vilgalys R."/>
            <person name="Henrissat B."/>
            <person name="Grigoriev I.V."/>
            <person name="Hibbett D."/>
            <person name="Nagy L.G."/>
            <person name="Martin F.M."/>
        </authorList>
    </citation>
    <scope>NUCLEOTIDE SEQUENCE</scope>
    <source>
        <strain evidence="1">P2</strain>
    </source>
</reference>
<reference evidence="1" key="2">
    <citation type="journal article" date="2020" name="Nat. Commun.">
        <title>Large-scale genome sequencing of mycorrhizal fungi provides insights into the early evolution of symbiotic traits.</title>
        <authorList>
            <person name="Miyauchi S."/>
            <person name="Kiss E."/>
            <person name="Kuo A."/>
            <person name="Drula E."/>
            <person name="Kohler A."/>
            <person name="Sanchez-Garcia M."/>
            <person name="Morin E."/>
            <person name="Andreopoulos B."/>
            <person name="Barry K.W."/>
            <person name="Bonito G."/>
            <person name="Buee M."/>
            <person name="Carver A."/>
            <person name="Chen C."/>
            <person name="Cichocki N."/>
            <person name="Clum A."/>
            <person name="Culley D."/>
            <person name="Crous P.W."/>
            <person name="Fauchery L."/>
            <person name="Girlanda M."/>
            <person name="Hayes R.D."/>
            <person name="Keri Z."/>
            <person name="LaButti K."/>
            <person name="Lipzen A."/>
            <person name="Lombard V."/>
            <person name="Magnuson J."/>
            <person name="Maillard F."/>
            <person name="Murat C."/>
            <person name="Nolan M."/>
            <person name="Ohm R.A."/>
            <person name="Pangilinan J."/>
            <person name="Pereira M.F."/>
            <person name="Perotto S."/>
            <person name="Peter M."/>
            <person name="Pfister S."/>
            <person name="Riley R."/>
            <person name="Sitrit Y."/>
            <person name="Stielow J.B."/>
            <person name="Szollosi G."/>
            <person name="Zifcakova L."/>
            <person name="Stursova M."/>
            <person name="Spatafora J.W."/>
            <person name="Tedersoo L."/>
            <person name="Vaario L.M."/>
            <person name="Yamada A."/>
            <person name="Yan M."/>
            <person name="Wang P."/>
            <person name="Xu J."/>
            <person name="Bruns T."/>
            <person name="Baldrian P."/>
            <person name="Vilgalys R."/>
            <person name="Dunand C."/>
            <person name="Henrissat B."/>
            <person name="Grigoriev I.V."/>
            <person name="Hibbett D."/>
            <person name="Nagy L.G."/>
            <person name="Martin F.M."/>
        </authorList>
    </citation>
    <scope>NUCLEOTIDE SEQUENCE</scope>
    <source>
        <strain evidence="1">P2</strain>
    </source>
</reference>
<accession>A0ACB6ZGR7</accession>
<sequence>MSAASVVLPPLAATSPLDGAVIAEDIVKSEGSVEIVAVTPAVDYEPFLPDKKYHKTSPPELLTLTEEQEAVYQEVLKHFAAEDYVIPDLKDGDGKLTEEEKFYLTYESFLRFLRASRWNATNCIKKLEEALGWRREYGIYDTLTVDSIKEHCLNGKVFIFGYDVDGRPGFLDIPGRESSPEGPCRIKQYVWMMERAVEIMPRGVESVAVMMLYSATSKSTSFGHSKQIVDTLQSYYPERLGRCLLNNGPFWLTILMKLIDPFLDPVTRSKIAVNRQIIAEGDFTPDQLIKEWGGERELVWECDRYLDKLVEISGKMKEKRLTKWRELGGNVGLREWDYKEE</sequence>
<evidence type="ECO:0000313" key="1">
    <source>
        <dbReference type="EMBL" id="KAF9648779.1"/>
    </source>
</evidence>
<comment type="caution">
    <text evidence="1">The sequence shown here is derived from an EMBL/GenBank/DDBJ whole genome shotgun (WGS) entry which is preliminary data.</text>
</comment>
<evidence type="ECO:0000313" key="2">
    <source>
        <dbReference type="Proteomes" id="UP000886501"/>
    </source>
</evidence>
<dbReference type="Proteomes" id="UP000886501">
    <property type="component" value="Unassembled WGS sequence"/>
</dbReference>
<organism evidence="1 2">
    <name type="scientific">Thelephora ganbajun</name>
    <name type="common">Ganba fungus</name>
    <dbReference type="NCBI Taxonomy" id="370292"/>
    <lineage>
        <taxon>Eukaryota</taxon>
        <taxon>Fungi</taxon>
        <taxon>Dikarya</taxon>
        <taxon>Basidiomycota</taxon>
        <taxon>Agaricomycotina</taxon>
        <taxon>Agaricomycetes</taxon>
        <taxon>Thelephorales</taxon>
        <taxon>Thelephoraceae</taxon>
        <taxon>Thelephora</taxon>
    </lineage>
</organism>
<keyword evidence="2" id="KW-1185">Reference proteome</keyword>